<evidence type="ECO:0000313" key="2">
    <source>
        <dbReference type="EMBL" id="KAK6347937.1"/>
    </source>
</evidence>
<evidence type="ECO:0000256" key="1">
    <source>
        <dbReference type="SAM" id="SignalP"/>
    </source>
</evidence>
<reference evidence="2 3" key="1">
    <citation type="submission" date="2019-10" db="EMBL/GenBank/DDBJ databases">
        <authorList>
            <person name="Palmer J.M."/>
        </authorList>
    </citation>
    <scope>NUCLEOTIDE SEQUENCE [LARGE SCALE GENOMIC DNA]</scope>
    <source>
        <strain evidence="2 3">TWF718</strain>
    </source>
</reference>
<protein>
    <submittedName>
        <fullName evidence="2">Uncharacterized protein</fullName>
    </submittedName>
</protein>
<keyword evidence="3" id="KW-1185">Reference proteome</keyword>
<organism evidence="2 3">
    <name type="scientific">Orbilia javanica</name>
    <dbReference type="NCBI Taxonomy" id="47235"/>
    <lineage>
        <taxon>Eukaryota</taxon>
        <taxon>Fungi</taxon>
        <taxon>Dikarya</taxon>
        <taxon>Ascomycota</taxon>
        <taxon>Pezizomycotina</taxon>
        <taxon>Orbiliomycetes</taxon>
        <taxon>Orbiliales</taxon>
        <taxon>Orbiliaceae</taxon>
        <taxon>Orbilia</taxon>
    </lineage>
</organism>
<dbReference type="AlphaFoldDB" id="A0AAN8RP54"/>
<dbReference type="Proteomes" id="UP001313282">
    <property type="component" value="Unassembled WGS sequence"/>
</dbReference>
<evidence type="ECO:0000313" key="3">
    <source>
        <dbReference type="Proteomes" id="UP001313282"/>
    </source>
</evidence>
<comment type="caution">
    <text evidence="2">The sequence shown here is derived from an EMBL/GenBank/DDBJ whole genome shotgun (WGS) entry which is preliminary data.</text>
</comment>
<feature type="chain" id="PRO_5042983688" evidence="1">
    <location>
        <begin position="25"/>
        <end position="184"/>
    </location>
</feature>
<keyword evidence="1" id="KW-0732">Signal</keyword>
<proteinExistence type="predicted"/>
<accession>A0AAN8RP54</accession>
<gene>
    <name evidence="2" type="ORF">TWF718_005757</name>
</gene>
<feature type="signal peptide" evidence="1">
    <location>
        <begin position="1"/>
        <end position="24"/>
    </location>
</feature>
<name>A0AAN8RP54_9PEZI</name>
<dbReference type="EMBL" id="JAVHNR010000003">
    <property type="protein sequence ID" value="KAK6347937.1"/>
    <property type="molecule type" value="Genomic_DNA"/>
</dbReference>
<sequence length="184" mass="19358">MMIGFVKPALVVIAALNFFASATAAPTPEPELEPIDYVGLIETAPGLPTPKELGLTNADLTKPAPELGELMARDILNKRAQCATSTKPNCGYFEALACYNYLNSLTGTRCVVNSAPALTRFCYSGSCAWYGQSGIWGQPASSPCVNVAAGGAWVLNSCYVNGRVAGDSTATGNGNVIIYIERLK</sequence>